<dbReference type="CDD" id="cd03112">
    <property type="entry name" value="CobW-like"/>
    <property type="match status" value="1"/>
</dbReference>
<evidence type="ECO:0000313" key="11">
    <source>
        <dbReference type="EMBL" id="KAF9464182.1"/>
    </source>
</evidence>
<keyword evidence="4" id="KW-0342">GTP-binding</keyword>
<dbReference type="InterPro" id="IPR036627">
    <property type="entry name" value="CobW-likC_sf"/>
</dbReference>
<protein>
    <submittedName>
        <fullName evidence="11">CobW/HypB/UreG, nucleotide-binding domain-containing protein</fullName>
    </submittedName>
</protein>
<feature type="domain" description="CobW/HypB/UreG nucleotide-binding" evidence="9">
    <location>
        <begin position="25"/>
        <end position="220"/>
    </location>
</feature>
<keyword evidence="12" id="KW-1185">Reference proteome</keyword>
<dbReference type="InterPro" id="IPR027417">
    <property type="entry name" value="P-loop_NTPase"/>
</dbReference>
<dbReference type="SUPFAM" id="SSF52540">
    <property type="entry name" value="P-loop containing nucleoside triphosphate hydrolases"/>
    <property type="match status" value="1"/>
</dbReference>
<keyword evidence="5" id="KW-0143">Chaperone</keyword>
<dbReference type="GO" id="GO:0005737">
    <property type="term" value="C:cytoplasm"/>
    <property type="evidence" value="ECO:0007669"/>
    <property type="project" value="TreeGrafter"/>
</dbReference>
<dbReference type="Pfam" id="PF07683">
    <property type="entry name" value="CobW_C"/>
    <property type="match status" value="1"/>
</dbReference>
<feature type="region of interest" description="Disordered" evidence="8">
    <location>
        <begin position="248"/>
        <end position="271"/>
    </location>
</feature>
<dbReference type="Pfam" id="PF02492">
    <property type="entry name" value="cobW"/>
    <property type="match status" value="1"/>
</dbReference>
<keyword evidence="1" id="KW-0547">Nucleotide-binding</keyword>
<evidence type="ECO:0000313" key="12">
    <source>
        <dbReference type="Proteomes" id="UP000807353"/>
    </source>
</evidence>
<feature type="compositionally biased region" description="Basic and acidic residues" evidence="8">
    <location>
        <begin position="252"/>
        <end position="271"/>
    </location>
</feature>
<dbReference type="GO" id="GO:0005525">
    <property type="term" value="F:GTP binding"/>
    <property type="evidence" value="ECO:0007669"/>
    <property type="project" value="UniProtKB-KW"/>
</dbReference>
<evidence type="ECO:0000256" key="1">
    <source>
        <dbReference type="ARBA" id="ARBA00022741"/>
    </source>
</evidence>
<evidence type="ECO:0000256" key="6">
    <source>
        <dbReference type="ARBA" id="ARBA00034320"/>
    </source>
</evidence>
<evidence type="ECO:0000256" key="7">
    <source>
        <dbReference type="ARBA" id="ARBA00049117"/>
    </source>
</evidence>
<dbReference type="PANTHER" id="PTHR13748">
    <property type="entry name" value="COBW-RELATED"/>
    <property type="match status" value="1"/>
</dbReference>
<dbReference type="EMBL" id="MU150256">
    <property type="protein sequence ID" value="KAF9464182.1"/>
    <property type="molecule type" value="Genomic_DNA"/>
</dbReference>
<dbReference type="OrthoDB" id="258627at2759"/>
<reference evidence="11" key="1">
    <citation type="submission" date="2020-11" db="EMBL/GenBank/DDBJ databases">
        <authorList>
            <consortium name="DOE Joint Genome Institute"/>
            <person name="Ahrendt S."/>
            <person name="Riley R."/>
            <person name="Andreopoulos W."/>
            <person name="Labutti K."/>
            <person name="Pangilinan J."/>
            <person name="Ruiz-Duenas F.J."/>
            <person name="Barrasa J.M."/>
            <person name="Sanchez-Garcia M."/>
            <person name="Camarero S."/>
            <person name="Miyauchi S."/>
            <person name="Serrano A."/>
            <person name="Linde D."/>
            <person name="Babiker R."/>
            <person name="Drula E."/>
            <person name="Ayuso-Fernandez I."/>
            <person name="Pacheco R."/>
            <person name="Padilla G."/>
            <person name="Ferreira P."/>
            <person name="Barriuso J."/>
            <person name="Kellner H."/>
            <person name="Castanera R."/>
            <person name="Alfaro M."/>
            <person name="Ramirez L."/>
            <person name="Pisabarro A.G."/>
            <person name="Kuo A."/>
            <person name="Tritt A."/>
            <person name="Lipzen A."/>
            <person name="He G."/>
            <person name="Yan M."/>
            <person name="Ng V."/>
            <person name="Cullen D."/>
            <person name="Martin F."/>
            <person name="Rosso M.-N."/>
            <person name="Henrissat B."/>
            <person name="Hibbett D."/>
            <person name="Martinez A.T."/>
            <person name="Grigoriev I.V."/>
        </authorList>
    </citation>
    <scope>NUCLEOTIDE SEQUENCE</scope>
    <source>
        <strain evidence="11">CBS 247.69</strain>
    </source>
</reference>
<gene>
    <name evidence="11" type="ORF">BDZ94DRAFT_1321295</name>
</gene>
<evidence type="ECO:0000259" key="9">
    <source>
        <dbReference type="Pfam" id="PF02492"/>
    </source>
</evidence>
<dbReference type="Gene3D" id="3.40.50.300">
    <property type="entry name" value="P-loop containing nucleotide triphosphate hydrolases"/>
    <property type="match status" value="1"/>
</dbReference>
<dbReference type="AlphaFoldDB" id="A0A9P6CFN8"/>
<proteinExistence type="inferred from homology"/>
<comment type="caution">
    <text evidence="11">The sequence shown here is derived from an EMBL/GenBank/DDBJ whole genome shotgun (WGS) entry which is preliminary data.</text>
</comment>
<dbReference type="InterPro" id="IPR051316">
    <property type="entry name" value="Zinc-reg_GTPase_activator"/>
</dbReference>
<evidence type="ECO:0000256" key="8">
    <source>
        <dbReference type="SAM" id="MobiDB-lite"/>
    </source>
</evidence>
<sequence>MDSDDEIPTLIEHNPAPAEPPKRVPLTIICGFLGAGKSTLLRRILTERHGYRIAVIMNEFGDTADIESKTINVSSPDDPTEGQSEEILELANGCLCCSIKDSGAASIELLMQRKGAFDHILLETTGLADPGPIASMFWHNEEFAVGLGRDIVLDAVICVVDAVFGKQQMEDDKGVDFIGESLRQIAGSDVILLNKVDLVTPDQLTDTEKLVRQINPASSIYKTIRGDIDLGLIMGISAYSLPPQFQPTKVTSTHDHDGYKDDSHTHTHEKEPPAHYELRGISSLQVSCPVLDKSRLDRLDEWIRTVLWENHIPGNSESQGLHVLRCKGLFTMDSGEQYVLQGVRNLYEIAKVGGQVDMGVPEPGKIVLIGKGLDNYVRDSLVKAME</sequence>
<keyword evidence="3" id="KW-0862">Zinc</keyword>
<comment type="catalytic activity">
    <reaction evidence="7">
        <text>GTP + H2O = GDP + phosphate + H(+)</text>
        <dbReference type="Rhea" id="RHEA:19669"/>
        <dbReference type="ChEBI" id="CHEBI:15377"/>
        <dbReference type="ChEBI" id="CHEBI:15378"/>
        <dbReference type="ChEBI" id="CHEBI:37565"/>
        <dbReference type="ChEBI" id="CHEBI:43474"/>
        <dbReference type="ChEBI" id="CHEBI:58189"/>
    </reaction>
    <physiologicalReaction direction="left-to-right" evidence="7">
        <dbReference type="Rhea" id="RHEA:19670"/>
    </physiologicalReaction>
</comment>
<dbReference type="SUPFAM" id="SSF90002">
    <property type="entry name" value="Hypothetical protein YjiA, C-terminal domain"/>
    <property type="match status" value="1"/>
</dbReference>
<dbReference type="GO" id="GO:0016787">
    <property type="term" value="F:hydrolase activity"/>
    <property type="evidence" value="ECO:0007669"/>
    <property type="project" value="UniProtKB-KW"/>
</dbReference>
<keyword evidence="2" id="KW-0378">Hydrolase</keyword>
<evidence type="ECO:0000256" key="4">
    <source>
        <dbReference type="ARBA" id="ARBA00023134"/>
    </source>
</evidence>
<evidence type="ECO:0000256" key="2">
    <source>
        <dbReference type="ARBA" id="ARBA00022801"/>
    </source>
</evidence>
<dbReference type="Proteomes" id="UP000807353">
    <property type="component" value="Unassembled WGS sequence"/>
</dbReference>
<organism evidence="11 12">
    <name type="scientific">Collybia nuda</name>
    <dbReference type="NCBI Taxonomy" id="64659"/>
    <lineage>
        <taxon>Eukaryota</taxon>
        <taxon>Fungi</taxon>
        <taxon>Dikarya</taxon>
        <taxon>Basidiomycota</taxon>
        <taxon>Agaricomycotina</taxon>
        <taxon>Agaricomycetes</taxon>
        <taxon>Agaricomycetidae</taxon>
        <taxon>Agaricales</taxon>
        <taxon>Tricholomatineae</taxon>
        <taxon>Clitocybaceae</taxon>
        <taxon>Collybia</taxon>
    </lineage>
</organism>
<feature type="domain" description="CobW C-terminal" evidence="10">
    <location>
        <begin position="317"/>
        <end position="375"/>
    </location>
</feature>
<dbReference type="Gene3D" id="3.30.1220.10">
    <property type="entry name" value="CobW-like, C-terminal domain"/>
    <property type="match status" value="1"/>
</dbReference>
<dbReference type="InterPro" id="IPR011629">
    <property type="entry name" value="CobW-like_C"/>
</dbReference>
<name>A0A9P6CFN8_9AGAR</name>
<evidence type="ECO:0000259" key="10">
    <source>
        <dbReference type="Pfam" id="PF07683"/>
    </source>
</evidence>
<evidence type="ECO:0000256" key="5">
    <source>
        <dbReference type="ARBA" id="ARBA00023186"/>
    </source>
</evidence>
<comment type="similarity">
    <text evidence="6">Belongs to the SIMIBI class G3E GTPase family. ZNG1 subfamily.</text>
</comment>
<evidence type="ECO:0000256" key="3">
    <source>
        <dbReference type="ARBA" id="ARBA00022833"/>
    </source>
</evidence>
<dbReference type="InterPro" id="IPR003495">
    <property type="entry name" value="CobW/HypB/UreG_nucleotide-bd"/>
</dbReference>
<accession>A0A9P6CFN8</accession>
<dbReference type="PANTHER" id="PTHR13748:SF31">
    <property type="entry name" value="ZINC-REGULATED GTPASE METALLOPROTEIN ACTIVATOR 1A-RELATED"/>
    <property type="match status" value="1"/>
</dbReference>